<dbReference type="Gene3D" id="3.40.50.2300">
    <property type="match status" value="1"/>
</dbReference>
<dbReference type="InterPro" id="IPR004358">
    <property type="entry name" value="Sig_transdc_His_kin-like_C"/>
</dbReference>
<evidence type="ECO:0000259" key="6">
    <source>
        <dbReference type="PROSITE" id="PS50110"/>
    </source>
</evidence>
<dbReference type="Pfam" id="PF02518">
    <property type="entry name" value="HATPase_c"/>
    <property type="match status" value="1"/>
</dbReference>
<dbReference type="PROSITE" id="PS50109">
    <property type="entry name" value="HIS_KIN"/>
    <property type="match status" value="1"/>
</dbReference>
<feature type="modified residue" description="4-aspartylphosphate" evidence="4">
    <location>
        <position position="58"/>
    </location>
</feature>
<evidence type="ECO:0000256" key="2">
    <source>
        <dbReference type="ARBA" id="ARBA00022679"/>
    </source>
</evidence>
<proteinExistence type="predicted"/>
<feature type="domain" description="Histidine kinase" evidence="5">
    <location>
        <begin position="359"/>
        <end position="567"/>
    </location>
</feature>
<evidence type="ECO:0000256" key="4">
    <source>
        <dbReference type="PROSITE-ProRule" id="PRU00169"/>
    </source>
</evidence>
<dbReference type="EMBL" id="BAABKX010000018">
    <property type="protein sequence ID" value="GAA5059401.1"/>
    <property type="molecule type" value="Genomic_DNA"/>
</dbReference>
<dbReference type="SUPFAM" id="SSF55874">
    <property type="entry name" value="ATPase domain of HSP90 chaperone/DNA topoisomerase II/histidine kinase"/>
    <property type="match status" value="1"/>
</dbReference>
<dbReference type="CDD" id="cd00156">
    <property type="entry name" value="REC"/>
    <property type="match status" value="1"/>
</dbReference>
<dbReference type="PRINTS" id="PR00344">
    <property type="entry name" value="BCTRLSENSOR"/>
</dbReference>
<dbReference type="Gene3D" id="3.30.565.10">
    <property type="entry name" value="Histidine kinase-like ATPase, C-terminal domain"/>
    <property type="match status" value="1"/>
</dbReference>
<dbReference type="PANTHER" id="PTHR43547">
    <property type="entry name" value="TWO-COMPONENT HISTIDINE KINASE"/>
    <property type="match status" value="1"/>
</dbReference>
<gene>
    <name evidence="7" type="ORF">GCM10025751_43340</name>
</gene>
<dbReference type="CDD" id="cd00075">
    <property type="entry name" value="HATPase"/>
    <property type="match status" value="1"/>
</dbReference>
<dbReference type="GeneID" id="68613798"/>
<dbReference type="InterPro" id="IPR003594">
    <property type="entry name" value="HATPase_dom"/>
</dbReference>
<comment type="caution">
    <text evidence="7">The sequence shown here is derived from an EMBL/GenBank/DDBJ whole genome shotgun (WGS) entry which is preliminary data.</text>
</comment>
<evidence type="ECO:0000256" key="1">
    <source>
        <dbReference type="ARBA" id="ARBA00022553"/>
    </source>
</evidence>
<keyword evidence="8" id="KW-1185">Reference proteome</keyword>
<dbReference type="InterPro" id="IPR005467">
    <property type="entry name" value="His_kinase_dom"/>
</dbReference>
<dbReference type="Pfam" id="PF00072">
    <property type="entry name" value="Response_reg"/>
    <property type="match status" value="1"/>
</dbReference>
<name>A0AAV3UML9_9EURY</name>
<dbReference type="InterPro" id="IPR036890">
    <property type="entry name" value="HATPase_C_sf"/>
</dbReference>
<reference evidence="7 8" key="1">
    <citation type="journal article" date="2019" name="Int. J. Syst. Evol. Microbiol.">
        <title>The Global Catalogue of Microorganisms (GCM) 10K type strain sequencing project: providing services to taxonomists for standard genome sequencing and annotation.</title>
        <authorList>
            <consortium name="The Broad Institute Genomics Platform"/>
            <consortium name="The Broad Institute Genome Sequencing Center for Infectious Disease"/>
            <person name="Wu L."/>
            <person name="Ma J."/>
        </authorList>
    </citation>
    <scope>NUCLEOTIDE SEQUENCE [LARGE SCALE GENOMIC DNA]</scope>
    <source>
        <strain evidence="7 8">JCM 17504</strain>
    </source>
</reference>
<keyword evidence="1 4" id="KW-0597">Phosphoprotein</keyword>
<evidence type="ECO:0000313" key="8">
    <source>
        <dbReference type="Proteomes" id="UP001501729"/>
    </source>
</evidence>
<dbReference type="Proteomes" id="UP001501729">
    <property type="component" value="Unassembled WGS sequence"/>
</dbReference>
<dbReference type="SMART" id="SM00387">
    <property type="entry name" value="HATPase_c"/>
    <property type="match status" value="1"/>
</dbReference>
<keyword evidence="2" id="KW-0808">Transferase</keyword>
<dbReference type="SUPFAM" id="SSF55781">
    <property type="entry name" value="GAF domain-like"/>
    <property type="match status" value="1"/>
</dbReference>
<dbReference type="InterPro" id="IPR001789">
    <property type="entry name" value="Sig_transdc_resp-reg_receiver"/>
</dbReference>
<dbReference type="AlphaFoldDB" id="A0AAV3UML9"/>
<accession>A0AAV3UML9</accession>
<dbReference type="InterPro" id="IPR003018">
    <property type="entry name" value="GAF"/>
</dbReference>
<dbReference type="InterPro" id="IPR011006">
    <property type="entry name" value="CheY-like_superfamily"/>
</dbReference>
<dbReference type="PROSITE" id="PS50110">
    <property type="entry name" value="RESPONSE_REGULATORY"/>
    <property type="match status" value="1"/>
</dbReference>
<dbReference type="SUPFAM" id="SSF52172">
    <property type="entry name" value="CheY-like"/>
    <property type="match status" value="1"/>
</dbReference>
<evidence type="ECO:0000259" key="5">
    <source>
        <dbReference type="PROSITE" id="PS50109"/>
    </source>
</evidence>
<keyword evidence="3" id="KW-0418">Kinase</keyword>
<dbReference type="GO" id="GO:0000155">
    <property type="term" value="F:phosphorelay sensor kinase activity"/>
    <property type="evidence" value="ECO:0007669"/>
    <property type="project" value="TreeGrafter"/>
</dbReference>
<dbReference type="PANTHER" id="PTHR43547:SF2">
    <property type="entry name" value="HYBRID SIGNAL TRANSDUCTION HISTIDINE KINASE C"/>
    <property type="match status" value="1"/>
</dbReference>
<evidence type="ECO:0000313" key="7">
    <source>
        <dbReference type="EMBL" id="GAA5059401.1"/>
    </source>
</evidence>
<dbReference type="InterPro" id="IPR029016">
    <property type="entry name" value="GAF-like_dom_sf"/>
</dbReference>
<evidence type="ECO:0008006" key="9">
    <source>
        <dbReference type="Google" id="ProtNLM"/>
    </source>
</evidence>
<organism evidence="7 8">
    <name type="scientific">Haladaptatus pallidirubidus</name>
    <dbReference type="NCBI Taxonomy" id="1008152"/>
    <lineage>
        <taxon>Archaea</taxon>
        <taxon>Methanobacteriati</taxon>
        <taxon>Methanobacteriota</taxon>
        <taxon>Stenosarchaea group</taxon>
        <taxon>Halobacteria</taxon>
        <taxon>Halobacteriales</taxon>
        <taxon>Haladaptataceae</taxon>
        <taxon>Haladaptatus</taxon>
    </lineage>
</organism>
<sequence>MERRPIRVLHVEDNQFFATVASDILQQKLDDVEVHTENAPHDALNRLKEEQFDCVVSDYEMPGMNGLELLDSVREIRPELPFILMTGGGSENTASRAISAGVTDYLQKGDGRRQFVSLANRIENAVSHRRAEKAVRRQIAINDLIWDVSQSLLEASTREDIEKSVCERLADSQSYLFAWVGKEEDGCITPRFSAGIEAGYLDAVFHTDTKEHESNSVSRAFETGEIQITQDIADGNFSGEDFAEVEVSVDKEIESTEGTSCTGKVIHTEEINPPDSSLEHWREKALERGYHSKAVIPLRYETSLYGVLNVYTDHPHAFDETERQVLSKFGNSIAYAINSVRTRQELVRREQRLQVFNRILRHNLRNDLNVVLGHADNIKETVLETAESVEIIKRKAAELIDISEKAREVGKTLDRSGKTETAVEITSIIERACSDLQRSYPNVALSTELPDTAWVYGDKTLDTVINKVVENAIEHNDRDAPDVMLSVTTVDLEEDNWTEIIVLDDGPGIPKEEQLVLIDGRETALQHGSGLGLWLTNWVVGKFGGELTFGTNEPRGSIVTIRLRGAESPSG</sequence>
<evidence type="ECO:0000256" key="3">
    <source>
        <dbReference type="ARBA" id="ARBA00022777"/>
    </source>
</evidence>
<dbReference type="SMART" id="SM00448">
    <property type="entry name" value="REC"/>
    <property type="match status" value="1"/>
</dbReference>
<protein>
    <recommendedName>
        <fullName evidence="9">Response regulator</fullName>
    </recommendedName>
</protein>
<dbReference type="Gene3D" id="3.30.450.40">
    <property type="match status" value="1"/>
</dbReference>
<feature type="domain" description="Response regulatory" evidence="6">
    <location>
        <begin position="7"/>
        <end position="123"/>
    </location>
</feature>
<dbReference type="Pfam" id="PF13185">
    <property type="entry name" value="GAF_2"/>
    <property type="match status" value="1"/>
</dbReference>
<dbReference type="RefSeq" id="WP_227773591.1">
    <property type="nucleotide sequence ID" value="NZ_BAABKX010000018.1"/>
</dbReference>